<feature type="signal peptide" evidence="1">
    <location>
        <begin position="1"/>
        <end position="30"/>
    </location>
</feature>
<organism evidence="2 3">
    <name type="scientific">Akanthomyces muscarius</name>
    <name type="common">Entomopathogenic fungus</name>
    <name type="synonym">Lecanicillium muscarium</name>
    <dbReference type="NCBI Taxonomy" id="2231603"/>
    <lineage>
        <taxon>Eukaryota</taxon>
        <taxon>Fungi</taxon>
        <taxon>Dikarya</taxon>
        <taxon>Ascomycota</taxon>
        <taxon>Pezizomycotina</taxon>
        <taxon>Sordariomycetes</taxon>
        <taxon>Hypocreomycetidae</taxon>
        <taxon>Hypocreales</taxon>
        <taxon>Cordycipitaceae</taxon>
        <taxon>Akanthomyces</taxon>
    </lineage>
</organism>
<dbReference type="KEGG" id="amus:LMH87_004512"/>
<keyword evidence="1" id="KW-0732">Signal</keyword>
<keyword evidence="3" id="KW-1185">Reference proteome</keyword>
<accession>A0A9W8Q6M3</accession>
<dbReference type="Proteomes" id="UP001144673">
    <property type="component" value="Chromosome 2"/>
</dbReference>
<dbReference type="GeneID" id="80891671"/>
<comment type="caution">
    <text evidence="2">The sequence shown here is derived from an EMBL/GenBank/DDBJ whole genome shotgun (WGS) entry which is preliminary data.</text>
</comment>
<sequence length="73" mass="8287">MAARLSFCDLSHVTHLAFVCCYWCPHTAQSDCMINNAATQLELSSLLRENIAEYISTIDDEQRDNVPDTKRLP</sequence>
<protein>
    <submittedName>
        <fullName evidence="2">Uncharacterized protein</fullName>
    </submittedName>
</protein>
<gene>
    <name evidence="2" type="ORF">LMH87_004512</name>
</gene>
<evidence type="ECO:0000313" key="3">
    <source>
        <dbReference type="Proteomes" id="UP001144673"/>
    </source>
</evidence>
<dbReference type="RefSeq" id="XP_056049342.1">
    <property type="nucleotide sequence ID" value="XM_056195743.1"/>
</dbReference>
<reference evidence="2" key="1">
    <citation type="journal article" date="2023" name="Access Microbiol">
        <title>De-novo genome assembly for Akanthomyces muscarius, a biocontrol agent of insect agricultural pests.</title>
        <authorList>
            <person name="Erdos Z."/>
            <person name="Studholme D.J."/>
            <person name="Raymond B."/>
            <person name="Sharma M."/>
        </authorList>
    </citation>
    <scope>NUCLEOTIDE SEQUENCE</scope>
    <source>
        <strain evidence="2">Ve6</strain>
    </source>
</reference>
<name>A0A9W8Q6M3_AKAMU</name>
<dbReference type="AlphaFoldDB" id="A0A9W8Q6M3"/>
<evidence type="ECO:0000256" key="1">
    <source>
        <dbReference type="SAM" id="SignalP"/>
    </source>
</evidence>
<evidence type="ECO:0000313" key="2">
    <source>
        <dbReference type="EMBL" id="KAJ4145672.1"/>
    </source>
</evidence>
<feature type="chain" id="PRO_5040996933" evidence="1">
    <location>
        <begin position="31"/>
        <end position="73"/>
    </location>
</feature>
<proteinExistence type="predicted"/>
<dbReference type="EMBL" id="JAJHUN010000011">
    <property type="protein sequence ID" value="KAJ4145672.1"/>
    <property type="molecule type" value="Genomic_DNA"/>
</dbReference>